<keyword evidence="4" id="KW-0647">Proteasome</keyword>
<dbReference type="InterPro" id="IPR026881">
    <property type="entry name" value="WYL_dom"/>
</dbReference>
<reference evidence="4 5" key="1">
    <citation type="submission" date="2020-07" db="EMBL/GenBank/DDBJ databases">
        <title>Sequencing the genomes of 1000 actinobacteria strains.</title>
        <authorList>
            <person name="Klenk H.-P."/>
        </authorList>
    </citation>
    <scope>NUCLEOTIDE SEQUENCE [LARGE SCALE GENOMIC DNA]</scope>
    <source>
        <strain evidence="4 5">DSM 18248</strain>
    </source>
</reference>
<feature type="domain" description="PafC HTH" evidence="2">
    <location>
        <begin position="11"/>
        <end position="131"/>
    </location>
</feature>
<evidence type="ECO:0000259" key="2">
    <source>
        <dbReference type="Pfam" id="PF19187"/>
    </source>
</evidence>
<accession>A0A7Y9YDG1</accession>
<dbReference type="InterPro" id="IPR051534">
    <property type="entry name" value="CBASS_pafABC_assoc_protein"/>
</dbReference>
<dbReference type="Proteomes" id="UP000537326">
    <property type="component" value="Unassembled WGS sequence"/>
</dbReference>
<dbReference type="PROSITE" id="PS52050">
    <property type="entry name" value="WYL"/>
    <property type="match status" value="1"/>
</dbReference>
<evidence type="ECO:0000313" key="4">
    <source>
        <dbReference type="EMBL" id="NYI10206.1"/>
    </source>
</evidence>
<name>A0A7Y9YDG1_9ACTN</name>
<dbReference type="Pfam" id="PF25583">
    <property type="entry name" value="WCX"/>
    <property type="match status" value="1"/>
</dbReference>
<feature type="domain" description="WYL" evidence="1">
    <location>
        <begin position="157"/>
        <end position="223"/>
    </location>
</feature>
<dbReference type="GO" id="GO:0000502">
    <property type="term" value="C:proteasome complex"/>
    <property type="evidence" value="ECO:0007669"/>
    <property type="project" value="UniProtKB-KW"/>
</dbReference>
<gene>
    <name evidence="4" type="ORF">BKA05_001721</name>
</gene>
<evidence type="ECO:0000259" key="1">
    <source>
        <dbReference type="Pfam" id="PF13280"/>
    </source>
</evidence>
<organism evidence="4 5">
    <name type="scientific">Nocardioides marinus</name>
    <dbReference type="NCBI Taxonomy" id="374514"/>
    <lineage>
        <taxon>Bacteria</taxon>
        <taxon>Bacillati</taxon>
        <taxon>Actinomycetota</taxon>
        <taxon>Actinomycetes</taxon>
        <taxon>Propionibacteriales</taxon>
        <taxon>Nocardioidaceae</taxon>
        <taxon>Nocardioides</taxon>
    </lineage>
</organism>
<proteinExistence type="predicted"/>
<protein>
    <submittedName>
        <fullName evidence="4">Proteasome accessory factor C</fullName>
    </submittedName>
</protein>
<dbReference type="EMBL" id="JACBZI010000001">
    <property type="protein sequence ID" value="NYI10206.1"/>
    <property type="molecule type" value="Genomic_DNA"/>
</dbReference>
<evidence type="ECO:0000259" key="3">
    <source>
        <dbReference type="Pfam" id="PF25583"/>
    </source>
</evidence>
<dbReference type="AlphaFoldDB" id="A0A7Y9YDG1"/>
<dbReference type="PANTHER" id="PTHR34580">
    <property type="match status" value="1"/>
</dbReference>
<dbReference type="InterPro" id="IPR043839">
    <property type="entry name" value="PafC_HTH"/>
</dbReference>
<dbReference type="InterPro" id="IPR028349">
    <property type="entry name" value="PafC-like"/>
</dbReference>
<dbReference type="RefSeq" id="WP_179531079.1">
    <property type="nucleotide sequence ID" value="NZ_BAAAPP010000003.1"/>
</dbReference>
<sequence>MSTTPAPQARDQVARLLTLVPYLHARGTVHVDQAARELGTTPTQLVKDLKVLLMCGLPGGYPDDLIDVDLDALEEGGDGVIRVSNADYLARPLRLTPTEASAVIVALRALRNSAGPDTREVLDRTLAKLEAAAAHGGVGRIDPGQGAADADVALLARRLQEAVERGRQVRLRYYVPSRDEVTVRVVDPHAVTRGQGFAYLDADCHSAGAPRLFRLDRIQDAEVLDTAVSSTPRPGRELPAGVIDEQESVVATLRLAPEARWVVDYYPVLATRPVDGADPDGALEVDLRVADARWLTRLVLRLAPYAEVVAPQEFTDSSVAAARATLGLYS</sequence>
<dbReference type="InterPro" id="IPR057727">
    <property type="entry name" value="WCX_dom"/>
</dbReference>
<dbReference type="Pfam" id="PF19187">
    <property type="entry name" value="HTH_PafC"/>
    <property type="match status" value="1"/>
</dbReference>
<feature type="domain" description="WCX" evidence="3">
    <location>
        <begin position="249"/>
        <end position="325"/>
    </location>
</feature>
<dbReference type="PANTHER" id="PTHR34580:SF1">
    <property type="entry name" value="PROTEIN PAFC"/>
    <property type="match status" value="1"/>
</dbReference>
<evidence type="ECO:0000313" key="5">
    <source>
        <dbReference type="Proteomes" id="UP000537326"/>
    </source>
</evidence>
<comment type="caution">
    <text evidence="4">The sequence shown here is derived from an EMBL/GenBank/DDBJ whole genome shotgun (WGS) entry which is preliminary data.</text>
</comment>
<keyword evidence="5" id="KW-1185">Reference proteome</keyword>
<dbReference type="Pfam" id="PF13280">
    <property type="entry name" value="WYL"/>
    <property type="match status" value="1"/>
</dbReference>
<dbReference type="PIRSF" id="PIRSF016838">
    <property type="entry name" value="PafC"/>
    <property type="match status" value="1"/>
</dbReference>